<evidence type="ECO:0000256" key="1">
    <source>
        <dbReference type="SAM" id="Phobius"/>
    </source>
</evidence>
<proteinExistence type="predicted"/>
<reference evidence="2 4" key="1">
    <citation type="submission" date="2019-11" db="EMBL/GenBank/DDBJ databases">
        <title>Genomes of ocular Pseudomonas aeruginosa isolates.</title>
        <authorList>
            <person name="Khan M."/>
            <person name="Rice S.A."/>
            <person name="Willcox M.D.P."/>
            <person name="Stapleton F."/>
        </authorList>
    </citation>
    <scope>NUCLEOTIDE SEQUENCE [LARGE SCALE GENOMIC DNA]</scope>
    <source>
        <strain evidence="2 4">PA221</strain>
    </source>
</reference>
<feature type="transmembrane region" description="Helical" evidence="1">
    <location>
        <begin position="14"/>
        <end position="38"/>
    </location>
</feature>
<dbReference type="KEGG" id="paeb:NCGM1900_5030"/>
<dbReference type="InterPro" id="IPR008620">
    <property type="entry name" value="FixH"/>
</dbReference>
<keyword evidence="1" id="KW-1133">Transmembrane helix</keyword>
<evidence type="ECO:0000313" key="3">
    <source>
        <dbReference type="EMBL" id="WOS75382.1"/>
    </source>
</evidence>
<evidence type="ECO:0000313" key="4">
    <source>
        <dbReference type="Proteomes" id="UP000433532"/>
    </source>
</evidence>
<reference evidence="3" key="3">
    <citation type="submission" date="2023-10" db="EMBL/GenBank/DDBJ databases">
        <title>Pathogen: clinical or host-associated sample.</title>
        <authorList>
            <person name="Hergert J."/>
            <person name="Casey R."/>
            <person name="Wagner J."/>
            <person name="Young E.L."/>
            <person name="Oakeson K.F."/>
        </authorList>
    </citation>
    <scope>NUCLEOTIDE SEQUENCE</scope>
    <source>
        <strain evidence="3">2021CK-01020</strain>
    </source>
</reference>
<dbReference type="AlphaFoldDB" id="A0A071L3L2"/>
<evidence type="ECO:0000313" key="2">
    <source>
        <dbReference type="EMBL" id="MUI33729.1"/>
    </source>
</evidence>
<dbReference type="Proteomes" id="UP001297540">
    <property type="component" value="Chromosome"/>
</dbReference>
<dbReference type="RefSeq" id="WP_003103941.1">
    <property type="nucleotide sequence ID" value="NZ_AP014622.1"/>
</dbReference>
<organism evidence="2 4">
    <name type="scientific">Pseudomonas aeruginosa</name>
    <dbReference type="NCBI Taxonomy" id="287"/>
    <lineage>
        <taxon>Bacteria</taxon>
        <taxon>Pseudomonadati</taxon>
        <taxon>Pseudomonadota</taxon>
        <taxon>Gammaproteobacteria</taxon>
        <taxon>Pseudomonadales</taxon>
        <taxon>Pseudomonadaceae</taxon>
        <taxon>Pseudomonas</taxon>
    </lineage>
</organism>
<accession>A0A071L3L2</accession>
<dbReference type="EMBL" id="WOAD01000001">
    <property type="protein sequence ID" value="MUI33729.1"/>
    <property type="molecule type" value="Genomic_DNA"/>
</dbReference>
<dbReference type="EMBL" id="CP136986">
    <property type="protein sequence ID" value="WOS75382.1"/>
    <property type="molecule type" value="Genomic_DNA"/>
</dbReference>
<name>A0A071L3L2_PSEAI</name>
<dbReference type="Pfam" id="PF05751">
    <property type="entry name" value="FixH"/>
    <property type="match status" value="1"/>
</dbReference>
<dbReference type="Proteomes" id="UP000433532">
    <property type="component" value="Unassembled WGS sequence"/>
</dbReference>
<dbReference type="eggNOG" id="COG3198">
    <property type="taxonomic scope" value="Bacteria"/>
</dbReference>
<gene>
    <name evidence="2" type="ORF">GNQ48_01830</name>
    <name evidence="3" type="ORF">L4V69_23050</name>
</gene>
<keyword evidence="1" id="KW-0472">Membrane</keyword>
<keyword evidence="1" id="KW-0812">Transmembrane</keyword>
<sequence>MQSETHPQPWYKHFWAWFIVALLATSVVLGLSLVTIAVRNQDTLVTDNYYEAGKGINRSLERENLAVRLQVHAKVKVDDLTGEVEVRLTGNSRPEQLTLNLISPTQPEKDRRVELLRSNSDRERYVGQLTDAVEGRRFVELLGQEGSGQWRLFEEEVVSPTVVMELGDEPLQGAEAKRP</sequence>
<protein>
    <submittedName>
        <fullName evidence="3">FixH family protein</fullName>
    </submittedName>
</protein>
<reference evidence="3" key="2">
    <citation type="submission" date="2023-06" db="EMBL/GenBank/DDBJ databases">
        <authorList>
            <consortium name="Clinical and Environmental Microbiology Branch: Whole genome sequencing antimicrobial resistance pathogens in the healthcare setting"/>
        </authorList>
    </citation>
    <scope>NUCLEOTIDE SEQUENCE</scope>
    <source>
        <strain evidence="3">2021CK-01020</strain>
    </source>
</reference>